<protein>
    <submittedName>
        <fullName evidence="2">Uncharacterized protein</fullName>
    </submittedName>
</protein>
<proteinExistence type="predicted"/>
<keyword evidence="3" id="KW-1185">Reference proteome</keyword>
<reference evidence="2" key="1">
    <citation type="submission" date="2018-11" db="EMBL/GenBank/DDBJ databases">
        <authorList>
            <person name="Alioto T."/>
            <person name="Alioto T."/>
        </authorList>
    </citation>
    <scope>NUCLEOTIDE SEQUENCE</scope>
</reference>
<keyword evidence="1" id="KW-0472">Membrane</keyword>
<feature type="transmembrane region" description="Helical" evidence="1">
    <location>
        <begin position="61"/>
        <end position="87"/>
    </location>
</feature>
<evidence type="ECO:0000313" key="3">
    <source>
        <dbReference type="Proteomes" id="UP000596742"/>
    </source>
</evidence>
<evidence type="ECO:0000256" key="1">
    <source>
        <dbReference type="SAM" id="Phobius"/>
    </source>
</evidence>
<dbReference type="AlphaFoldDB" id="A0A8B6HTZ1"/>
<dbReference type="EMBL" id="UYJE01010548">
    <property type="protein sequence ID" value="VDI84216.1"/>
    <property type="molecule type" value="Genomic_DNA"/>
</dbReference>
<keyword evidence="1" id="KW-0812">Transmembrane</keyword>
<feature type="transmembrane region" description="Helical" evidence="1">
    <location>
        <begin position="138"/>
        <end position="163"/>
    </location>
</feature>
<sequence>MQTTRNNEGSIVVMTQPTENLASQQIIYGKRFKILGGGQIGLGGVLLIMSIVQLIKSASSFLIVYNLPIIICSGWFIMTGCIPLNISKKTESNFKCQKIGFMVCSIIGAAVFVPIMFSLTFIVGLFHLFDEYQNDGYILSYCIAGLSVIEAIVAVISASYCCCCSPWQTSSQQFEIMENVTSPMNHNLVKYQ</sequence>
<feature type="transmembrane region" description="Helical" evidence="1">
    <location>
        <begin position="34"/>
        <end position="55"/>
    </location>
</feature>
<comment type="caution">
    <text evidence="2">The sequence shown here is derived from an EMBL/GenBank/DDBJ whole genome shotgun (WGS) entry which is preliminary data.</text>
</comment>
<name>A0A8B6HTZ1_MYTGA</name>
<keyword evidence="1" id="KW-1133">Transmembrane helix</keyword>
<organism evidence="2 3">
    <name type="scientific">Mytilus galloprovincialis</name>
    <name type="common">Mediterranean mussel</name>
    <dbReference type="NCBI Taxonomy" id="29158"/>
    <lineage>
        <taxon>Eukaryota</taxon>
        <taxon>Metazoa</taxon>
        <taxon>Spiralia</taxon>
        <taxon>Lophotrochozoa</taxon>
        <taxon>Mollusca</taxon>
        <taxon>Bivalvia</taxon>
        <taxon>Autobranchia</taxon>
        <taxon>Pteriomorphia</taxon>
        <taxon>Mytilida</taxon>
        <taxon>Mytiloidea</taxon>
        <taxon>Mytilidae</taxon>
        <taxon>Mytilinae</taxon>
        <taxon>Mytilus</taxon>
    </lineage>
</organism>
<accession>A0A8B6HTZ1</accession>
<gene>
    <name evidence="2" type="ORF">MGAL_10B061224</name>
</gene>
<evidence type="ECO:0000313" key="2">
    <source>
        <dbReference type="EMBL" id="VDI84216.1"/>
    </source>
</evidence>
<dbReference type="Proteomes" id="UP000596742">
    <property type="component" value="Unassembled WGS sequence"/>
</dbReference>
<feature type="transmembrane region" description="Helical" evidence="1">
    <location>
        <begin position="99"/>
        <end position="126"/>
    </location>
</feature>